<accession>A0A450THV5</accession>
<sequence>MNNSRLSSMLAFQGFLFASYFLAANEKEYLPYLGIFGAAITMLVAAFGVVSVRRLLTLWDEIEKDHTIRPFGLQASSATKFLGPSFLLPLACVVALVSLIW</sequence>
<organism evidence="2">
    <name type="scientific">Candidatus Kentrum sp. FW</name>
    <dbReference type="NCBI Taxonomy" id="2126338"/>
    <lineage>
        <taxon>Bacteria</taxon>
        <taxon>Pseudomonadati</taxon>
        <taxon>Pseudomonadota</taxon>
        <taxon>Gammaproteobacteria</taxon>
        <taxon>Candidatus Kentrum</taxon>
    </lineage>
</organism>
<name>A0A450THV5_9GAMM</name>
<keyword evidence="1" id="KW-0472">Membrane</keyword>
<proteinExistence type="predicted"/>
<dbReference type="AlphaFoldDB" id="A0A450THV5"/>
<gene>
    <name evidence="2" type="ORF">BECKFW1821C_GA0114237_101076</name>
</gene>
<evidence type="ECO:0000313" key="2">
    <source>
        <dbReference type="EMBL" id="VFJ66823.1"/>
    </source>
</evidence>
<feature type="transmembrane region" description="Helical" evidence="1">
    <location>
        <begin position="77"/>
        <end position="100"/>
    </location>
</feature>
<protein>
    <submittedName>
        <fullName evidence="2">Uncharacterized protein</fullName>
    </submittedName>
</protein>
<keyword evidence="1" id="KW-0812">Transmembrane</keyword>
<reference evidence="2" key="1">
    <citation type="submission" date="2019-02" db="EMBL/GenBank/DDBJ databases">
        <authorList>
            <person name="Gruber-Vodicka R. H."/>
            <person name="Seah K. B. B."/>
        </authorList>
    </citation>
    <scope>NUCLEOTIDE SEQUENCE</scope>
    <source>
        <strain evidence="2">BECK_BZ131</strain>
    </source>
</reference>
<feature type="transmembrane region" description="Helical" evidence="1">
    <location>
        <begin position="33"/>
        <end position="56"/>
    </location>
</feature>
<evidence type="ECO:0000256" key="1">
    <source>
        <dbReference type="SAM" id="Phobius"/>
    </source>
</evidence>
<keyword evidence="1" id="KW-1133">Transmembrane helix</keyword>
<dbReference type="EMBL" id="CAADFE010000010">
    <property type="protein sequence ID" value="VFJ66823.1"/>
    <property type="molecule type" value="Genomic_DNA"/>
</dbReference>